<dbReference type="SUPFAM" id="SSF53098">
    <property type="entry name" value="Ribonuclease H-like"/>
    <property type="match status" value="1"/>
</dbReference>
<feature type="domain" description="BED-type" evidence="7">
    <location>
        <begin position="48"/>
        <end position="89"/>
    </location>
</feature>
<evidence type="ECO:0000259" key="8">
    <source>
        <dbReference type="Pfam" id="PF05699"/>
    </source>
</evidence>
<evidence type="ECO:0008006" key="11">
    <source>
        <dbReference type="Google" id="ProtNLM"/>
    </source>
</evidence>
<dbReference type="Pfam" id="PF02892">
    <property type="entry name" value="zf-BED"/>
    <property type="match status" value="1"/>
</dbReference>
<dbReference type="InterPro" id="IPR003656">
    <property type="entry name" value="Znf_BED"/>
</dbReference>
<keyword evidence="6" id="KW-0539">Nucleus</keyword>
<comment type="caution">
    <text evidence="9">The sequence shown here is derived from an EMBL/GenBank/DDBJ whole genome shotgun (WGS) entry which is preliminary data.</text>
</comment>
<feature type="domain" description="HAT C-terminal dimerisation" evidence="8">
    <location>
        <begin position="624"/>
        <end position="676"/>
    </location>
</feature>
<dbReference type="PANTHER" id="PTHR47501">
    <property type="entry name" value="TRANSPOSASE-RELATED"/>
    <property type="match status" value="1"/>
</dbReference>
<name>A0AAV0WDB2_9HEMI</name>
<dbReference type="GO" id="GO:0003677">
    <property type="term" value="F:DNA binding"/>
    <property type="evidence" value="ECO:0007669"/>
    <property type="project" value="UniProtKB-KW"/>
</dbReference>
<keyword evidence="2" id="KW-0479">Metal-binding</keyword>
<evidence type="ECO:0000256" key="5">
    <source>
        <dbReference type="ARBA" id="ARBA00023125"/>
    </source>
</evidence>
<evidence type="ECO:0000256" key="6">
    <source>
        <dbReference type="ARBA" id="ARBA00023242"/>
    </source>
</evidence>
<dbReference type="InterPro" id="IPR012337">
    <property type="entry name" value="RNaseH-like_sf"/>
</dbReference>
<dbReference type="GO" id="GO:0046983">
    <property type="term" value="F:protein dimerization activity"/>
    <property type="evidence" value="ECO:0007669"/>
    <property type="project" value="InterPro"/>
</dbReference>
<evidence type="ECO:0000256" key="2">
    <source>
        <dbReference type="ARBA" id="ARBA00022723"/>
    </source>
</evidence>
<keyword evidence="5" id="KW-0238">DNA-binding</keyword>
<keyword evidence="4" id="KW-0862">Zinc</keyword>
<evidence type="ECO:0000256" key="3">
    <source>
        <dbReference type="ARBA" id="ARBA00022771"/>
    </source>
</evidence>
<evidence type="ECO:0000256" key="4">
    <source>
        <dbReference type="ARBA" id="ARBA00022833"/>
    </source>
</evidence>
<organism evidence="9 10">
    <name type="scientific">Macrosiphum euphorbiae</name>
    <name type="common">potato aphid</name>
    <dbReference type="NCBI Taxonomy" id="13131"/>
    <lineage>
        <taxon>Eukaryota</taxon>
        <taxon>Metazoa</taxon>
        <taxon>Ecdysozoa</taxon>
        <taxon>Arthropoda</taxon>
        <taxon>Hexapoda</taxon>
        <taxon>Insecta</taxon>
        <taxon>Pterygota</taxon>
        <taxon>Neoptera</taxon>
        <taxon>Paraneoptera</taxon>
        <taxon>Hemiptera</taxon>
        <taxon>Sternorrhyncha</taxon>
        <taxon>Aphidomorpha</taxon>
        <taxon>Aphidoidea</taxon>
        <taxon>Aphididae</taxon>
        <taxon>Macrosiphini</taxon>
        <taxon>Macrosiphum</taxon>
    </lineage>
</organism>
<evidence type="ECO:0000256" key="1">
    <source>
        <dbReference type="ARBA" id="ARBA00004123"/>
    </source>
</evidence>
<keyword evidence="3" id="KW-0863">Zinc-finger</keyword>
<dbReference type="AlphaFoldDB" id="A0AAV0WDB2"/>
<dbReference type="GO" id="GO:0008270">
    <property type="term" value="F:zinc ion binding"/>
    <property type="evidence" value="ECO:0007669"/>
    <property type="project" value="UniProtKB-KW"/>
</dbReference>
<sequence>MDNFVITNSTLNKKQKLQKQTDHLVEPQIANENSIISTNNCYIFDGQFFSIIKEENKNILAQCQKCTKVIQGQRGSTGNFLSHIKYKHPGSLLKVKKLKDSHKTKKSTDDLTSPYVNTQSKLSFAQSNKISKTKVTTLVFEYIVEEMRPMVTCEKPAFRRLIKGLSGITENISLPDRQVMLKELKLKYLSYISMLTKLISGHKFICTTADIWSCNNKSYMGMTCHFIDENTYSRSSYVLGCRRIKGSHTYDNIAEVINEITQTYKIDNSKISHTVTDNASNFGKAFRMFSSQAAIPTHSNSANGPEINWFGNGDSCSDNSDDEVEVEIITMDSILNSGRYNEYNLPEHMTCTAHTLNLIATVDTSKISNLSYNKISTATFKKLNSFWNLLSRSTVASDKVEDVCNCKFPVPIITRWNSMFFAAKKVVSYKDKLVSTFDELKLSKLTLCEWSFLEEYCTVMEPLAISLDKLQNEKTCFLGYVIPTIIALRLKLLNLTSLVYCKPLSLLIVQSLEKRFPFVFDLEHLKSKPYILSSISHPKFKLNCIPLRFMSVCKKLFLSECNSLNLSSNNLDSNVEPVDNDDDDFYNILNENNCEPFSSTSTNVANVQALSYLDLKEKELSILNSYPIVKNIFLKYNTTLPSSAPVERLFSCGSQILTPRRNRLNDKTFEMLLCCRCFLINNNDRQQ</sequence>
<dbReference type="InterPro" id="IPR008906">
    <property type="entry name" value="HATC_C_dom"/>
</dbReference>
<protein>
    <recommendedName>
        <fullName evidence="11">Transposase</fullName>
    </recommendedName>
</protein>
<dbReference type="GO" id="GO:0005634">
    <property type="term" value="C:nucleus"/>
    <property type="evidence" value="ECO:0007669"/>
    <property type="project" value="UniProtKB-SubCell"/>
</dbReference>
<comment type="subcellular location">
    <subcellularLocation>
        <location evidence="1">Nucleus</location>
    </subcellularLocation>
</comment>
<dbReference type="Pfam" id="PF05699">
    <property type="entry name" value="Dimer_Tnp_hAT"/>
    <property type="match status" value="1"/>
</dbReference>
<proteinExistence type="predicted"/>
<reference evidence="9 10" key="1">
    <citation type="submission" date="2023-01" db="EMBL/GenBank/DDBJ databases">
        <authorList>
            <person name="Whitehead M."/>
        </authorList>
    </citation>
    <scope>NUCLEOTIDE SEQUENCE [LARGE SCALE GENOMIC DNA]</scope>
</reference>
<accession>A0AAV0WDB2</accession>
<evidence type="ECO:0000259" key="7">
    <source>
        <dbReference type="Pfam" id="PF02892"/>
    </source>
</evidence>
<dbReference type="EMBL" id="CARXXK010000002">
    <property type="protein sequence ID" value="CAI6353778.1"/>
    <property type="molecule type" value="Genomic_DNA"/>
</dbReference>
<evidence type="ECO:0000313" key="10">
    <source>
        <dbReference type="Proteomes" id="UP001160148"/>
    </source>
</evidence>
<keyword evidence="10" id="KW-1185">Reference proteome</keyword>
<evidence type="ECO:0000313" key="9">
    <source>
        <dbReference type="EMBL" id="CAI6353778.1"/>
    </source>
</evidence>
<dbReference type="Proteomes" id="UP001160148">
    <property type="component" value="Unassembled WGS sequence"/>
</dbReference>
<gene>
    <name evidence="9" type="ORF">MEUPH1_LOCUS9858</name>
</gene>
<dbReference type="PANTHER" id="PTHR47501:SF5">
    <property type="entry name" value="HAT C-TERMINAL DIMERISATION DOMAIN-CONTAINING PROTEIN"/>
    <property type="match status" value="1"/>
</dbReference>